<dbReference type="EMBL" id="JACHMF010000001">
    <property type="protein sequence ID" value="MBB4690100.1"/>
    <property type="molecule type" value="Genomic_DNA"/>
</dbReference>
<proteinExistence type="predicted"/>
<organism evidence="1 2">
    <name type="scientific">Paractinoplanes abujensis</name>
    <dbReference type="NCBI Taxonomy" id="882441"/>
    <lineage>
        <taxon>Bacteria</taxon>
        <taxon>Bacillati</taxon>
        <taxon>Actinomycetota</taxon>
        <taxon>Actinomycetes</taxon>
        <taxon>Micromonosporales</taxon>
        <taxon>Micromonosporaceae</taxon>
        <taxon>Paractinoplanes</taxon>
    </lineage>
</organism>
<sequence length="66" mass="6887">MPAHRLVIAINANGGNARGLTDDVLDGVVSELIGITVPDDGIPSTFTFLENGTFLYGGRTARRVSG</sequence>
<name>A0A7W7FZH1_9ACTN</name>
<dbReference type="RefSeq" id="WP_184949108.1">
    <property type="nucleotide sequence ID" value="NZ_BOMC01000040.1"/>
</dbReference>
<dbReference type="AlphaFoldDB" id="A0A7W7FZH1"/>
<reference evidence="1 2" key="1">
    <citation type="submission" date="2020-08" db="EMBL/GenBank/DDBJ databases">
        <title>Sequencing the genomes of 1000 actinobacteria strains.</title>
        <authorList>
            <person name="Klenk H.-P."/>
        </authorList>
    </citation>
    <scope>NUCLEOTIDE SEQUENCE [LARGE SCALE GENOMIC DNA]</scope>
    <source>
        <strain evidence="1 2">DSM 45518</strain>
    </source>
</reference>
<evidence type="ECO:0000313" key="2">
    <source>
        <dbReference type="Proteomes" id="UP000542742"/>
    </source>
</evidence>
<dbReference type="Proteomes" id="UP000542742">
    <property type="component" value="Unassembled WGS sequence"/>
</dbReference>
<evidence type="ECO:0000313" key="1">
    <source>
        <dbReference type="EMBL" id="MBB4690100.1"/>
    </source>
</evidence>
<comment type="caution">
    <text evidence="1">The sequence shown here is derived from an EMBL/GenBank/DDBJ whole genome shotgun (WGS) entry which is preliminary data.</text>
</comment>
<accession>A0A7W7FZH1</accession>
<gene>
    <name evidence="1" type="ORF">BKA14_000248</name>
</gene>
<protein>
    <submittedName>
        <fullName evidence="1">Uncharacterized protein</fullName>
    </submittedName>
</protein>
<keyword evidence="2" id="KW-1185">Reference proteome</keyword>